<keyword evidence="3" id="KW-1185">Reference proteome</keyword>
<dbReference type="InterPro" id="IPR006675">
    <property type="entry name" value="HDIG_dom"/>
</dbReference>
<dbReference type="Proteomes" id="UP000565468">
    <property type="component" value="Unassembled WGS sequence"/>
</dbReference>
<dbReference type="InterPro" id="IPR037522">
    <property type="entry name" value="HD_GYP_dom"/>
</dbReference>
<evidence type="ECO:0000313" key="2">
    <source>
        <dbReference type="EMBL" id="NMO95522.1"/>
    </source>
</evidence>
<sequence>MRLVPVHLLQPGMVLGKKIYNADGLILLSDGVQLTSGLIRRLDDYGLHYVYIEDAVTEDIAIPEMLSAESRLAAVRAIQSSFKNLENQPALKGSFLHLGKSFTGMIDSVIDEVSSMEVSMVLLTDINANDYNLYQHSLNVCLYTMVLGLSYGYTREQLRMLCLGALLHDIGKTRIPASIVQKPGRLSELEFSEMKTHTEIGYQILKDEPNIPLLSAHCAFQHHERLDGSGYPRGLKGPEIHEFAKWIAITDSYDAMTAQRVYKPARLPHEAVEIMYSGSGILYEQSFLALFRDRVAIYPPGITVVLTTGEVGVVSKINAKIPHRPIVRILYNPAGEQLTSPYEVDLSQCLSIMITGIGEAVYH</sequence>
<gene>
    <name evidence="2" type="ORF">HII30_06945</name>
</gene>
<dbReference type="AlphaFoldDB" id="A0A848M5Z6"/>
<dbReference type="SUPFAM" id="SSF109604">
    <property type="entry name" value="HD-domain/PDEase-like"/>
    <property type="match status" value="1"/>
</dbReference>
<protein>
    <submittedName>
        <fullName evidence="2">HD-GYP domain-containing protein</fullName>
    </submittedName>
</protein>
<dbReference type="Gene3D" id="1.10.3210.10">
    <property type="entry name" value="Hypothetical protein af1432"/>
    <property type="match status" value="1"/>
</dbReference>
<dbReference type="PANTHER" id="PTHR43155:SF2">
    <property type="entry name" value="CYCLIC DI-GMP PHOSPHODIESTERASE PA4108"/>
    <property type="match status" value="1"/>
</dbReference>
<dbReference type="InterPro" id="IPR003607">
    <property type="entry name" value="HD/PDEase_dom"/>
</dbReference>
<dbReference type="PANTHER" id="PTHR43155">
    <property type="entry name" value="CYCLIC DI-GMP PHOSPHODIESTERASE PA4108-RELATED"/>
    <property type="match status" value="1"/>
</dbReference>
<dbReference type="NCBIfam" id="TIGR00277">
    <property type="entry name" value="HDIG"/>
    <property type="match status" value="1"/>
</dbReference>
<dbReference type="Pfam" id="PF13487">
    <property type="entry name" value="HD_5"/>
    <property type="match status" value="1"/>
</dbReference>
<dbReference type="SMART" id="SM00471">
    <property type="entry name" value="HDc"/>
    <property type="match status" value="1"/>
</dbReference>
<accession>A0A848M5Z6</accession>
<reference evidence="2 3" key="1">
    <citation type="submission" date="2020-04" db="EMBL/GenBank/DDBJ databases">
        <title>Paenibacillus algicola sp. nov., a novel marine bacterium producing alginate lyase.</title>
        <authorList>
            <person name="Huang H."/>
        </authorList>
    </citation>
    <scope>NUCLEOTIDE SEQUENCE [LARGE SCALE GENOMIC DNA]</scope>
    <source>
        <strain evidence="2 3">L7-75</strain>
    </source>
</reference>
<evidence type="ECO:0000313" key="3">
    <source>
        <dbReference type="Proteomes" id="UP000565468"/>
    </source>
</evidence>
<dbReference type="CDD" id="cd00077">
    <property type="entry name" value="HDc"/>
    <property type="match status" value="1"/>
</dbReference>
<name>A0A848M5Z6_PAELE</name>
<evidence type="ECO:0000259" key="1">
    <source>
        <dbReference type="PROSITE" id="PS51832"/>
    </source>
</evidence>
<dbReference type="RefSeq" id="WP_169504295.1">
    <property type="nucleotide sequence ID" value="NZ_JABBPN010000004.1"/>
</dbReference>
<proteinExistence type="predicted"/>
<dbReference type="EMBL" id="JABBPN010000004">
    <property type="protein sequence ID" value="NMO95522.1"/>
    <property type="molecule type" value="Genomic_DNA"/>
</dbReference>
<feature type="domain" description="HD-GYP" evidence="1">
    <location>
        <begin position="111"/>
        <end position="307"/>
    </location>
</feature>
<organism evidence="2 3">
    <name type="scientific">Paenibacillus lemnae</name>
    <dbReference type="NCBI Taxonomy" id="1330551"/>
    <lineage>
        <taxon>Bacteria</taxon>
        <taxon>Bacillati</taxon>
        <taxon>Bacillota</taxon>
        <taxon>Bacilli</taxon>
        <taxon>Bacillales</taxon>
        <taxon>Paenibacillaceae</taxon>
        <taxon>Paenibacillus</taxon>
    </lineage>
</organism>
<dbReference type="PROSITE" id="PS51832">
    <property type="entry name" value="HD_GYP"/>
    <property type="match status" value="1"/>
</dbReference>
<comment type="caution">
    <text evidence="2">The sequence shown here is derived from an EMBL/GenBank/DDBJ whole genome shotgun (WGS) entry which is preliminary data.</text>
</comment>